<evidence type="ECO:0000313" key="3">
    <source>
        <dbReference type="Proteomes" id="UP000215595"/>
    </source>
</evidence>
<name>A0A258FQW2_9CAUL</name>
<dbReference type="PRINTS" id="PR00081">
    <property type="entry name" value="GDHRDH"/>
</dbReference>
<protein>
    <recommendedName>
        <fullName evidence="4">Short-chain dehydrogenase</fullName>
    </recommendedName>
</protein>
<proteinExistence type="predicted"/>
<evidence type="ECO:0000256" key="1">
    <source>
        <dbReference type="SAM" id="MobiDB-lite"/>
    </source>
</evidence>
<gene>
    <name evidence="2" type="ORF">B7Z01_03545</name>
</gene>
<dbReference type="InterPro" id="IPR002347">
    <property type="entry name" value="SDR_fam"/>
</dbReference>
<dbReference type="Gene3D" id="3.40.50.720">
    <property type="entry name" value="NAD(P)-binding Rossmann-like Domain"/>
    <property type="match status" value="1"/>
</dbReference>
<reference evidence="2 3" key="1">
    <citation type="submission" date="2017-03" db="EMBL/GenBank/DDBJ databases">
        <title>Lifting the veil on microbial sulfur biogeochemistry in mining wastewaters.</title>
        <authorList>
            <person name="Kantor R.S."/>
            <person name="Colenbrander Nelson T."/>
            <person name="Marshall S."/>
            <person name="Bennett D."/>
            <person name="Apte S."/>
            <person name="Camacho D."/>
            <person name="Thomas B.C."/>
            <person name="Warren L.A."/>
            <person name="Banfield J.F."/>
        </authorList>
    </citation>
    <scope>NUCLEOTIDE SEQUENCE [LARGE SCALE GENOMIC DNA]</scope>
    <source>
        <strain evidence="2">32-69-9</strain>
    </source>
</reference>
<evidence type="ECO:0008006" key="4">
    <source>
        <dbReference type="Google" id="ProtNLM"/>
    </source>
</evidence>
<evidence type="ECO:0000313" key="2">
    <source>
        <dbReference type="EMBL" id="OYX34970.1"/>
    </source>
</evidence>
<feature type="compositionally biased region" description="Gly residues" evidence="1">
    <location>
        <begin position="19"/>
        <end position="28"/>
    </location>
</feature>
<accession>A0A258FQW2</accession>
<comment type="caution">
    <text evidence="2">The sequence shown here is derived from an EMBL/GenBank/DDBJ whole genome shotgun (WGS) entry which is preliminary data.</text>
</comment>
<dbReference type="EMBL" id="NCEB01000006">
    <property type="protein sequence ID" value="OYX34970.1"/>
    <property type="molecule type" value="Genomic_DNA"/>
</dbReference>
<sequence>MGGHRAPLEPRRLHRPRSGRGGVEGGLRGLRGVKENQLTQTALIVGASRGLGLGLVAEFLSRGWTVIATVRDASGEAALRALAGSGRLTVRHADVTSDADIDRLVSEVPEPLDLLFINAGIMGPPDMLSASVEEIDRVMRTNAFGPARLAWALMDKLREQTGVLALMSTGMASIADNTSGGYDIYRASKAAQNMLARSLWIGSARARGVTVLSVNPGWVRTDMGGPGGTIDVETSCRGMANQLAANAGAHEHRFIGWNGRELPW</sequence>
<feature type="compositionally biased region" description="Basic and acidic residues" evidence="1">
    <location>
        <begin position="1"/>
        <end position="11"/>
    </location>
</feature>
<dbReference type="Pfam" id="PF00106">
    <property type="entry name" value="adh_short"/>
    <property type="match status" value="1"/>
</dbReference>
<feature type="region of interest" description="Disordered" evidence="1">
    <location>
        <begin position="1"/>
        <end position="28"/>
    </location>
</feature>
<dbReference type="CDD" id="cd05325">
    <property type="entry name" value="carb_red_sniffer_like_SDR_c"/>
    <property type="match status" value="1"/>
</dbReference>
<dbReference type="InterPro" id="IPR052184">
    <property type="entry name" value="SDR_enzymes"/>
</dbReference>
<organism evidence="2 3">
    <name type="scientific">Brevundimonas subvibrioides</name>
    <dbReference type="NCBI Taxonomy" id="74313"/>
    <lineage>
        <taxon>Bacteria</taxon>
        <taxon>Pseudomonadati</taxon>
        <taxon>Pseudomonadota</taxon>
        <taxon>Alphaproteobacteria</taxon>
        <taxon>Caulobacterales</taxon>
        <taxon>Caulobacteraceae</taxon>
        <taxon>Brevundimonas</taxon>
    </lineage>
</organism>
<dbReference type="AlphaFoldDB" id="A0A258FQW2"/>
<dbReference type="SUPFAM" id="SSF51735">
    <property type="entry name" value="NAD(P)-binding Rossmann-fold domains"/>
    <property type="match status" value="1"/>
</dbReference>
<dbReference type="Proteomes" id="UP000215595">
    <property type="component" value="Unassembled WGS sequence"/>
</dbReference>
<dbReference type="PANTHER" id="PTHR45458">
    <property type="entry name" value="SHORT-CHAIN DEHYDROGENASE/REDUCTASE SDR"/>
    <property type="match status" value="1"/>
</dbReference>
<dbReference type="PANTHER" id="PTHR45458:SF1">
    <property type="entry name" value="SHORT CHAIN DEHYDROGENASE"/>
    <property type="match status" value="1"/>
</dbReference>
<dbReference type="GO" id="GO:0016616">
    <property type="term" value="F:oxidoreductase activity, acting on the CH-OH group of donors, NAD or NADP as acceptor"/>
    <property type="evidence" value="ECO:0007669"/>
    <property type="project" value="TreeGrafter"/>
</dbReference>
<dbReference type="InterPro" id="IPR036291">
    <property type="entry name" value="NAD(P)-bd_dom_sf"/>
</dbReference>